<dbReference type="GO" id="GO:0045747">
    <property type="term" value="P:positive regulation of Notch signaling pathway"/>
    <property type="evidence" value="ECO:0007669"/>
    <property type="project" value="TreeGrafter"/>
</dbReference>
<dbReference type="CTD" id="40527"/>
<dbReference type="GO" id="GO:0004674">
    <property type="term" value="F:protein serine/threonine kinase activity"/>
    <property type="evidence" value="ECO:0007669"/>
    <property type="project" value="TreeGrafter"/>
</dbReference>
<dbReference type="GO" id="GO:0035612">
    <property type="term" value="F:AP-2 adaptor complex binding"/>
    <property type="evidence" value="ECO:0007669"/>
    <property type="project" value="TreeGrafter"/>
</dbReference>
<dbReference type="SUPFAM" id="SSF46565">
    <property type="entry name" value="Chaperone J-domain"/>
    <property type="match status" value="1"/>
</dbReference>
<evidence type="ECO:0000313" key="7">
    <source>
        <dbReference type="Proteomes" id="UP000694846"/>
    </source>
</evidence>
<proteinExistence type="inferred from homology"/>
<evidence type="ECO:0000256" key="1">
    <source>
        <dbReference type="ARBA" id="ARBA00004132"/>
    </source>
</evidence>
<dbReference type="InterPro" id="IPR014020">
    <property type="entry name" value="Tensin_C2-dom"/>
</dbReference>
<dbReference type="RefSeq" id="XP_025415008.1">
    <property type="nucleotide sequence ID" value="XM_025559223.1"/>
</dbReference>
<gene>
    <name evidence="8" type="primary">LOC112686791</name>
</gene>
<dbReference type="SUPFAM" id="SSF56112">
    <property type="entry name" value="Protein kinase-like (PK-like)"/>
    <property type="match status" value="1"/>
</dbReference>
<dbReference type="PANTHER" id="PTHR22967">
    <property type="entry name" value="SERINE/THREONINE PROTEIN KINASE"/>
    <property type="match status" value="1"/>
</dbReference>
<dbReference type="OrthoDB" id="1717591at2759"/>
<name>A0A8B8FWW4_9HEMI</name>
<keyword evidence="8" id="KW-0418">Kinase</keyword>
<evidence type="ECO:0000259" key="5">
    <source>
        <dbReference type="PROSITE" id="PS50011"/>
    </source>
</evidence>
<organism evidence="7 8">
    <name type="scientific">Sipha flava</name>
    <name type="common">yellow sugarcane aphid</name>
    <dbReference type="NCBI Taxonomy" id="143950"/>
    <lineage>
        <taxon>Eukaryota</taxon>
        <taxon>Metazoa</taxon>
        <taxon>Ecdysozoa</taxon>
        <taxon>Arthropoda</taxon>
        <taxon>Hexapoda</taxon>
        <taxon>Insecta</taxon>
        <taxon>Pterygota</taxon>
        <taxon>Neoptera</taxon>
        <taxon>Paraneoptera</taxon>
        <taxon>Hemiptera</taxon>
        <taxon>Sternorrhyncha</taxon>
        <taxon>Aphidomorpha</taxon>
        <taxon>Aphidoidea</taxon>
        <taxon>Aphididae</taxon>
        <taxon>Sipha</taxon>
    </lineage>
</organism>
<dbReference type="AlphaFoldDB" id="A0A8B8FWW4"/>
<dbReference type="InterPro" id="IPR008271">
    <property type="entry name" value="Ser/Thr_kinase_AS"/>
</dbReference>
<dbReference type="InterPro" id="IPR011009">
    <property type="entry name" value="Kinase-like_dom_sf"/>
</dbReference>
<evidence type="ECO:0000313" key="8">
    <source>
        <dbReference type="RefSeq" id="XP_025415008.1"/>
    </source>
</evidence>
<dbReference type="Gene3D" id="2.60.40.1110">
    <property type="match status" value="1"/>
</dbReference>
<dbReference type="GO" id="GO:2000369">
    <property type="term" value="P:regulation of clathrin-dependent endocytosis"/>
    <property type="evidence" value="ECO:0007669"/>
    <property type="project" value="TreeGrafter"/>
</dbReference>
<dbReference type="InterPro" id="IPR035892">
    <property type="entry name" value="C2_domain_sf"/>
</dbReference>
<dbReference type="Proteomes" id="UP000694846">
    <property type="component" value="Unplaced"/>
</dbReference>
<accession>A0A8B8FWW4</accession>
<dbReference type="Pfam" id="PF00069">
    <property type="entry name" value="Pkinase"/>
    <property type="match status" value="1"/>
</dbReference>
<evidence type="ECO:0000256" key="4">
    <source>
        <dbReference type="SAM" id="MobiDB-lite"/>
    </source>
</evidence>
<dbReference type="GO" id="GO:0005524">
    <property type="term" value="F:ATP binding"/>
    <property type="evidence" value="ECO:0007669"/>
    <property type="project" value="InterPro"/>
</dbReference>
<dbReference type="InterPro" id="IPR036869">
    <property type="entry name" value="J_dom_sf"/>
</dbReference>
<keyword evidence="8" id="KW-0808">Transferase</keyword>
<feature type="domain" description="C2 tensin-type" evidence="6">
    <location>
        <begin position="548"/>
        <end position="688"/>
    </location>
</feature>
<reference evidence="8" key="1">
    <citation type="submission" date="2025-08" db="UniProtKB">
        <authorList>
            <consortium name="RefSeq"/>
        </authorList>
    </citation>
    <scope>IDENTIFICATION</scope>
    <source>
        <tissue evidence="8">Whole body</tissue>
    </source>
</reference>
<dbReference type="Gene3D" id="3.90.190.10">
    <property type="entry name" value="Protein tyrosine phosphatase superfamily"/>
    <property type="match status" value="1"/>
</dbReference>
<dbReference type="Pfam" id="PF10409">
    <property type="entry name" value="PTEN_C2"/>
    <property type="match status" value="1"/>
</dbReference>
<protein>
    <submittedName>
        <fullName evidence="8">Cyclin-G-associated kinase</fullName>
    </submittedName>
</protein>
<dbReference type="CDD" id="cd06257">
    <property type="entry name" value="DnaJ"/>
    <property type="match status" value="1"/>
</dbReference>
<keyword evidence="3" id="KW-0547">Nucleotide-binding</keyword>
<feature type="region of interest" description="Disordered" evidence="4">
    <location>
        <begin position="740"/>
        <end position="763"/>
    </location>
</feature>
<keyword evidence="7" id="KW-1185">Reference proteome</keyword>
<dbReference type="SMART" id="SM00220">
    <property type="entry name" value="S_TKc"/>
    <property type="match status" value="1"/>
</dbReference>
<dbReference type="InterPro" id="IPR029021">
    <property type="entry name" value="Prot-tyrosine_phosphatase-like"/>
</dbReference>
<dbReference type="Gene3D" id="1.10.287.110">
    <property type="entry name" value="DnaJ domain"/>
    <property type="match status" value="1"/>
</dbReference>
<dbReference type="GO" id="GO:0030136">
    <property type="term" value="C:clathrin-coated vesicle"/>
    <property type="evidence" value="ECO:0007669"/>
    <property type="project" value="UniProtKB-SubCell"/>
</dbReference>
<dbReference type="InterPro" id="IPR001623">
    <property type="entry name" value="DnaJ_domain"/>
</dbReference>
<comment type="similarity">
    <text evidence="2">Belongs to the protein kinase superfamily. AGC Ser/Thr protein kinase family. PKC subfamily.</text>
</comment>
<dbReference type="FunFam" id="1.10.287.110:FF:000002">
    <property type="entry name" value="putative tyrosine-protein phosphatase auxilin isoform X2"/>
    <property type="match status" value="1"/>
</dbReference>
<dbReference type="PANTHER" id="PTHR22967:SF105">
    <property type="entry name" value="CYCLIN-G-ASSOCIATED KINASE"/>
    <property type="match status" value="1"/>
</dbReference>
<feature type="domain" description="Protein kinase" evidence="5">
    <location>
        <begin position="35"/>
        <end position="309"/>
    </location>
</feature>
<evidence type="ECO:0000259" key="6">
    <source>
        <dbReference type="PROSITE" id="PS51182"/>
    </source>
</evidence>
<evidence type="ECO:0000256" key="3">
    <source>
        <dbReference type="ARBA" id="ARBA00022741"/>
    </source>
</evidence>
<dbReference type="InterPro" id="IPR000719">
    <property type="entry name" value="Prot_kinase_dom"/>
</dbReference>
<dbReference type="PROSITE" id="PS50011">
    <property type="entry name" value="PROTEIN_KINASE_DOM"/>
    <property type="match status" value="1"/>
</dbReference>
<dbReference type="SMART" id="SM01326">
    <property type="entry name" value="PTEN_C2"/>
    <property type="match status" value="1"/>
</dbReference>
<dbReference type="Gene3D" id="1.10.510.10">
    <property type="entry name" value="Transferase(Phosphotransferase) domain 1"/>
    <property type="match status" value="1"/>
</dbReference>
<evidence type="ECO:0000256" key="2">
    <source>
        <dbReference type="ARBA" id="ARBA00005490"/>
    </source>
</evidence>
<dbReference type="SUPFAM" id="SSF49562">
    <property type="entry name" value="C2 domain (Calcium/lipid-binding domain, CaLB)"/>
    <property type="match status" value="1"/>
</dbReference>
<dbReference type="GeneID" id="112686791"/>
<dbReference type="PROSITE" id="PS00108">
    <property type="entry name" value="PROTEIN_KINASE_ST"/>
    <property type="match status" value="1"/>
</dbReference>
<sequence>MSDIFKSALDYFSSSFSAEDNDYVGSNVELGNVKLKIKRLVAEGGSGMVFVAQAQDTGKEYALKKLLAADDDADKVILHEIDVLKKLSGHPNIIHFMSAAFTSKIDSPRGSNEYLILTEFCPGGNVAELLAARGKPLNRNTVTLIFYQMCSATRHMHCQSPPLIHRDLKIENFLISDDGKIKLCDFGSCTTKVYKPDENWTSQQRAILEDKLNQCTTPMYRAPEMIDTWSNHEIGTAVDVWALGCVCYTLCCNRHPFEDSNKLAILNARFSTSQIESSYSDFNPIIKGCLQPDPSLRMSVFETLKHIECIRDTYKVNIELIDVNKLKSEGRPMEPVGSNVPTVPQQPIITKQAPASISNSGLFSQIRGGAGSFLKNLKDTSNRVMQTVQSSVNVKAGVDMVFITSKLAILTVPQDTNSENLASFLDSRPCRLYNTTGQSYPRTIGCSTVIEVHPKTNTCPTLHEIYAVCDDMYNFLTKSSTNLCVIAQSTENCGTSTLLVCAFLLYMNASDTTENVSTVYAVKKFALILQPSETRYLNYMATEQTHNVDSINIRRIIMEPVPLFNKNRDGCRPFIEIYEGYNKVLTTEQEYERLQSYDISNGNVSIALKSLPAGIRNDITLIAYHCRQVLGRPIPIKIFQLQLHSDFLMFPDGEDIVIDFTKGELDFLSSSEHYQSNMFHVKIEIEQHKNGISLQYKTRDSSRKPDALFSTENEKIQFQNLFPIKSKIVKTSSIAPLKESSNVPTRVAPPRPELPPKVEVQPNKPSEGLLLNFSSVSLDDEPVITPKQDNLFDLLGTESEKTESKDLFGGFVDATNTNNDILFDPFITKASSNDGDLLNLNESNVQKTPNSWLDQSVPLNINKPNQVNGDNISNGSFTSTKSNVADFDFLKTESWMNFASHSQTSSPTKSDKLPTDSYHRGINIEPQITKPPANSERDIFGDLLGSQGYTFSSKFNPGPKTINEMRREDLVKEIDPEKLKIMEWTEGKKGNIRALLGTLHTVLWEGSGWNCNLSNLVTHADVKKAYRKACLAVHPDKQTGTSNENIAKLIFVELNNAWTEFDAKSSDHPGFKQKRHAPQLRIKTYRLKDKKTYS</sequence>
<comment type="subcellular location">
    <subcellularLocation>
        <location evidence="1">Cytoplasmic vesicle</location>
        <location evidence="1">Clathrin-coated vesicle</location>
    </subcellularLocation>
</comment>
<dbReference type="PROSITE" id="PS51182">
    <property type="entry name" value="C2_TENSIN"/>
    <property type="match status" value="1"/>
</dbReference>